<feature type="domain" description="FAR1" evidence="5">
    <location>
        <begin position="275"/>
        <end position="339"/>
    </location>
</feature>
<dbReference type="EMBL" id="MU853352">
    <property type="protein sequence ID" value="KAK4110121.1"/>
    <property type="molecule type" value="Genomic_DNA"/>
</dbReference>
<feature type="compositionally biased region" description="Polar residues" evidence="4">
    <location>
        <begin position="1"/>
        <end position="17"/>
    </location>
</feature>
<feature type="compositionally biased region" description="Pro residues" evidence="4">
    <location>
        <begin position="42"/>
        <end position="51"/>
    </location>
</feature>
<feature type="region of interest" description="Disordered" evidence="4">
    <location>
        <begin position="139"/>
        <end position="221"/>
    </location>
</feature>
<dbReference type="PROSITE" id="PS50088">
    <property type="entry name" value="ANK_REPEAT"/>
    <property type="match status" value="3"/>
</dbReference>
<dbReference type="InterPro" id="IPR036770">
    <property type="entry name" value="Ankyrin_rpt-contain_sf"/>
</dbReference>
<reference evidence="6" key="2">
    <citation type="submission" date="2023-05" db="EMBL/GenBank/DDBJ databases">
        <authorList>
            <consortium name="Lawrence Berkeley National Laboratory"/>
            <person name="Steindorff A."/>
            <person name="Hensen N."/>
            <person name="Bonometti L."/>
            <person name="Westerberg I."/>
            <person name="Brannstrom I.O."/>
            <person name="Guillou S."/>
            <person name="Cros-Aarteil S."/>
            <person name="Calhoun S."/>
            <person name="Haridas S."/>
            <person name="Kuo A."/>
            <person name="Mondo S."/>
            <person name="Pangilinan J."/>
            <person name="Riley R."/>
            <person name="Labutti K."/>
            <person name="Andreopoulos B."/>
            <person name="Lipzen A."/>
            <person name="Chen C."/>
            <person name="Yanf M."/>
            <person name="Daum C."/>
            <person name="Ng V."/>
            <person name="Clum A."/>
            <person name="Ohm R."/>
            <person name="Martin F."/>
            <person name="Silar P."/>
            <person name="Natvig D."/>
            <person name="Lalanne C."/>
            <person name="Gautier V."/>
            <person name="Ament-Velasquez S.L."/>
            <person name="Kruys A."/>
            <person name="Hutchinson M.I."/>
            <person name="Powell A.J."/>
            <person name="Barry K."/>
            <person name="Miller A.N."/>
            <person name="Grigoriev I.V."/>
            <person name="Debuchy R."/>
            <person name="Gladieux P."/>
            <person name="Thoren M.H."/>
            <person name="Johannesson H."/>
        </authorList>
    </citation>
    <scope>NUCLEOTIDE SEQUENCE</scope>
    <source>
        <strain evidence="6">CBS 508.74</strain>
    </source>
</reference>
<dbReference type="PANTHER" id="PTHR24171">
    <property type="entry name" value="ANKYRIN REPEAT DOMAIN-CONTAINING PROTEIN 39-RELATED"/>
    <property type="match status" value="1"/>
</dbReference>
<sequence>MSNGYINQQHFRPSSGLQPAIPFERPNPGSATSHRSRVETPIQPPQIPSHIPPSQTAATRPLYRVNQSSQQPPNSQQNEQSQQDQDLQNAEAAYIATYRQPQTPHVQPIYHTAGEGRPPSPPSQLSYHFQQLARAIDDDRVGPEGIPPPRLHTPGQALPSQAHAPQQQHSGQQGHGMQSDRLQEEFQEDADSEDESGDENRDGTDGTPSRPIAPLAQPVTPLQLPAVRPTLMLGPYNSKQEAMNAAIEYAIAQGYMLVQSGCAKLKRAGGGYDKEAPVVRVDLMCDRGGTCKNAGTGKRKRPTHRIGCPTRMKVVCRKRDANMWFIEPRCEQHNHDLNPNNMESIAAYRRWRRVQAGGSSVEQYRERAERVKKMKGPKVPPPVPPPKFHNAGPQPPPPPATPVHMAALKGQAKILEILLNKGADINGLDSTGRTPLHCAVEGSRMDTVKLLVDRGADVSRLDAKGTSPLQMAVEKGMEDAVVLFIEKGADPNR</sequence>
<evidence type="ECO:0000256" key="1">
    <source>
        <dbReference type="ARBA" id="ARBA00022737"/>
    </source>
</evidence>
<dbReference type="InterPro" id="IPR002110">
    <property type="entry name" value="Ankyrin_rpt"/>
</dbReference>
<reference evidence="6" key="1">
    <citation type="journal article" date="2023" name="Mol. Phylogenet. Evol.">
        <title>Genome-scale phylogeny and comparative genomics of the fungal order Sordariales.</title>
        <authorList>
            <person name="Hensen N."/>
            <person name="Bonometti L."/>
            <person name="Westerberg I."/>
            <person name="Brannstrom I.O."/>
            <person name="Guillou S."/>
            <person name="Cros-Aarteil S."/>
            <person name="Calhoun S."/>
            <person name="Haridas S."/>
            <person name="Kuo A."/>
            <person name="Mondo S."/>
            <person name="Pangilinan J."/>
            <person name="Riley R."/>
            <person name="LaButti K."/>
            <person name="Andreopoulos B."/>
            <person name="Lipzen A."/>
            <person name="Chen C."/>
            <person name="Yan M."/>
            <person name="Daum C."/>
            <person name="Ng V."/>
            <person name="Clum A."/>
            <person name="Steindorff A."/>
            <person name="Ohm R.A."/>
            <person name="Martin F."/>
            <person name="Silar P."/>
            <person name="Natvig D.O."/>
            <person name="Lalanne C."/>
            <person name="Gautier V."/>
            <person name="Ament-Velasquez S.L."/>
            <person name="Kruys A."/>
            <person name="Hutchinson M.I."/>
            <person name="Powell A.J."/>
            <person name="Barry K."/>
            <person name="Miller A.N."/>
            <person name="Grigoriev I.V."/>
            <person name="Debuchy R."/>
            <person name="Gladieux P."/>
            <person name="Hiltunen Thoren M."/>
            <person name="Johannesson H."/>
        </authorList>
    </citation>
    <scope>NUCLEOTIDE SEQUENCE</scope>
    <source>
        <strain evidence="6">CBS 508.74</strain>
    </source>
</reference>
<keyword evidence="2 3" id="KW-0040">ANK repeat</keyword>
<evidence type="ECO:0000256" key="4">
    <source>
        <dbReference type="SAM" id="MobiDB-lite"/>
    </source>
</evidence>
<gene>
    <name evidence="6" type="ORF">N656DRAFT_770505</name>
</gene>
<feature type="repeat" description="ANK" evidence="3">
    <location>
        <begin position="464"/>
        <end position="493"/>
    </location>
</feature>
<dbReference type="SMART" id="SM00248">
    <property type="entry name" value="ANK"/>
    <property type="match status" value="3"/>
</dbReference>
<evidence type="ECO:0000256" key="3">
    <source>
        <dbReference type="PROSITE-ProRule" id="PRU00023"/>
    </source>
</evidence>
<feature type="repeat" description="ANK" evidence="3">
    <location>
        <begin position="431"/>
        <end position="463"/>
    </location>
</feature>
<dbReference type="RefSeq" id="XP_064667691.1">
    <property type="nucleotide sequence ID" value="XM_064813782.1"/>
</dbReference>
<feature type="compositionally biased region" description="Low complexity" evidence="4">
    <location>
        <begin position="66"/>
        <end position="87"/>
    </location>
</feature>
<keyword evidence="7" id="KW-1185">Reference proteome</keyword>
<dbReference type="AlphaFoldDB" id="A0AAN6QI89"/>
<evidence type="ECO:0000313" key="7">
    <source>
        <dbReference type="Proteomes" id="UP001302812"/>
    </source>
</evidence>
<protein>
    <recommendedName>
        <fullName evidence="5">FAR1 domain-containing protein</fullName>
    </recommendedName>
</protein>
<dbReference type="Proteomes" id="UP001302812">
    <property type="component" value="Unassembled WGS sequence"/>
</dbReference>
<proteinExistence type="predicted"/>
<dbReference type="PROSITE" id="PS50297">
    <property type="entry name" value="ANK_REP_REGION"/>
    <property type="match status" value="3"/>
</dbReference>
<keyword evidence="1" id="KW-0677">Repeat</keyword>
<dbReference type="InterPro" id="IPR004330">
    <property type="entry name" value="FAR1_DNA_bnd_dom"/>
</dbReference>
<dbReference type="Gene3D" id="1.25.40.20">
    <property type="entry name" value="Ankyrin repeat-containing domain"/>
    <property type="match status" value="1"/>
</dbReference>
<dbReference type="PANTHER" id="PTHR24171:SF9">
    <property type="entry name" value="ANKYRIN REPEAT DOMAIN-CONTAINING PROTEIN 39"/>
    <property type="match status" value="1"/>
</dbReference>
<organism evidence="6 7">
    <name type="scientific">Canariomyces notabilis</name>
    <dbReference type="NCBI Taxonomy" id="2074819"/>
    <lineage>
        <taxon>Eukaryota</taxon>
        <taxon>Fungi</taxon>
        <taxon>Dikarya</taxon>
        <taxon>Ascomycota</taxon>
        <taxon>Pezizomycotina</taxon>
        <taxon>Sordariomycetes</taxon>
        <taxon>Sordariomycetidae</taxon>
        <taxon>Sordariales</taxon>
        <taxon>Chaetomiaceae</taxon>
        <taxon>Canariomyces</taxon>
    </lineage>
</organism>
<evidence type="ECO:0000259" key="5">
    <source>
        <dbReference type="Pfam" id="PF03101"/>
    </source>
</evidence>
<feature type="region of interest" description="Disordered" evidence="4">
    <location>
        <begin position="1"/>
        <end position="87"/>
    </location>
</feature>
<dbReference type="Pfam" id="PF12796">
    <property type="entry name" value="Ank_2"/>
    <property type="match status" value="1"/>
</dbReference>
<comment type="caution">
    <text evidence="6">The sequence shown here is derived from an EMBL/GenBank/DDBJ whole genome shotgun (WGS) entry which is preliminary data.</text>
</comment>
<evidence type="ECO:0000256" key="2">
    <source>
        <dbReference type="ARBA" id="ARBA00023043"/>
    </source>
</evidence>
<dbReference type="SUPFAM" id="SSF48403">
    <property type="entry name" value="Ankyrin repeat"/>
    <property type="match status" value="1"/>
</dbReference>
<feature type="compositionally biased region" description="Acidic residues" evidence="4">
    <location>
        <begin position="185"/>
        <end position="197"/>
    </location>
</feature>
<feature type="region of interest" description="Disordered" evidence="4">
    <location>
        <begin position="370"/>
        <end position="399"/>
    </location>
</feature>
<dbReference type="Pfam" id="PF03101">
    <property type="entry name" value="FAR1"/>
    <property type="match status" value="1"/>
</dbReference>
<accession>A0AAN6QI89</accession>
<evidence type="ECO:0000313" key="6">
    <source>
        <dbReference type="EMBL" id="KAK4110121.1"/>
    </source>
</evidence>
<feature type="compositionally biased region" description="Pro residues" evidence="4">
    <location>
        <begin position="378"/>
        <end position="399"/>
    </location>
</feature>
<feature type="compositionally biased region" description="Low complexity" evidence="4">
    <location>
        <begin position="156"/>
        <end position="179"/>
    </location>
</feature>
<name>A0AAN6QI89_9PEZI</name>
<feature type="repeat" description="ANK" evidence="3">
    <location>
        <begin position="398"/>
        <end position="430"/>
    </location>
</feature>
<dbReference type="GeneID" id="89937907"/>